<reference evidence="2 3" key="1">
    <citation type="journal article" date="2016" name="Nat. Commun.">
        <title>Thousands of microbial genomes shed light on interconnected biogeochemical processes in an aquifer system.</title>
        <authorList>
            <person name="Anantharaman K."/>
            <person name="Brown C.T."/>
            <person name="Hug L.A."/>
            <person name="Sharon I."/>
            <person name="Castelle C.J."/>
            <person name="Probst A.J."/>
            <person name="Thomas B.C."/>
            <person name="Singh A."/>
            <person name="Wilkins M.J."/>
            <person name="Karaoz U."/>
            <person name="Brodie E.L."/>
            <person name="Williams K.H."/>
            <person name="Hubbard S.S."/>
            <person name="Banfield J.F."/>
        </authorList>
    </citation>
    <scope>NUCLEOTIDE SEQUENCE [LARGE SCALE GENOMIC DNA]</scope>
</reference>
<dbReference type="GO" id="GO:0002161">
    <property type="term" value="F:aminoacyl-tRNA deacylase activity"/>
    <property type="evidence" value="ECO:0007669"/>
    <property type="project" value="InterPro"/>
</dbReference>
<proteinExistence type="predicted"/>
<dbReference type="Proteomes" id="UP000177039">
    <property type="component" value="Unassembled WGS sequence"/>
</dbReference>
<protein>
    <recommendedName>
        <fullName evidence="1">YbaK/aminoacyl-tRNA synthetase-associated domain-containing protein</fullName>
    </recommendedName>
</protein>
<dbReference type="Gene3D" id="3.90.960.10">
    <property type="entry name" value="YbaK/aminoacyl-tRNA synthetase-associated domain"/>
    <property type="match status" value="1"/>
</dbReference>
<dbReference type="AlphaFoldDB" id="A0A1F5H2Y2"/>
<sequence>MATLVQIEGYLKKLDLKYTLIDLSGKVFRVEDVVAAGVNPEEIIKTLLVRISDNRFVALVARGRDRVDFKKVRRLFGSKSELAKPDEVRRIVGVPIGAVCPILTNLPVIFDSKVMGLEKVNLGSGDLTHGLEMDLGDLVRAVGQYTICDLT</sequence>
<dbReference type="PANTHER" id="PTHR30411:SF1">
    <property type="entry name" value="CYTOPLASMIC PROTEIN"/>
    <property type="match status" value="1"/>
</dbReference>
<dbReference type="InterPro" id="IPR036754">
    <property type="entry name" value="YbaK/aa-tRNA-synt-asso_dom_sf"/>
</dbReference>
<dbReference type="PANTHER" id="PTHR30411">
    <property type="entry name" value="CYTOPLASMIC PROTEIN"/>
    <property type="match status" value="1"/>
</dbReference>
<organism evidence="2 3">
    <name type="scientific">Candidatus Curtissbacteria bacterium RIFCSPLOWO2_01_FULL_42_50</name>
    <dbReference type="NCBI Taxonomy" id="1797730"/>
    <lineage>
        <taxon>Bacteria</taxon>
        <taxon>Candidatus Curtissiibacteriota</taxon>
    </lineage>
</organism>
<dbReference type="CDD" id="cd04332">
    <property type="entry name" value="YbaK_like"/>
    <property type="match status" value="1"/>
</dbReference>
<evidence type="ECO:0000313" key="3">
    <source>
        <dbReference type="Proteomes" id="UP000177039"/>
    </source>
</evidence>
<feature type="domain" description="YbaK/aminoacyl-tRNA synthetase-associated" evidence="1">
    <location>
        <begin position="34"/>
        <end position="140"/>
    </location>
</feature>
<comment type="caution">
    <text evidence="2">The sequence shown here is derived from an EMBL/GenBank/DDBJ whole genome shotgun (WGS) entry which is preliminary data.</text>
</comment>
<gene>
    <name evidence="2" type="ORF">A3B54_03660</name>
</gene>
<dbReference type="Pfam" id="PF04073">
    <property type="entry name" value="tRNA_edit"/>
    <property type="match status" value="1"/>
</dbReference>
<accession>A0A1F5H2Y2</accession>
<dbReference type="InterPro" id="IPR007214">
    <property type="entry name" value="YbaK/aa-tRNA-synth-assoc-dom"/>
</dbReference>
<evidence type="ECO:0000313" key="2">
    <source>
        <dbReference type="EMBL" id="OGD98407.1"/>
    </source>
</evidence>
<dbReference type="EMBL" id="MFBT01000037">
    <property type="protein sequence ID" value="OGD98407.1"/>
    <property type="molecule type" value="Genomic_DNA"/>
</dbReference>
<name>A0A1F5H2Y2_9BACT</name>
<dbReference type="SUPFAM" id="SSF55826">
    <property type="entry name" value="YbaK/ProRS associated domain"/>
    <property type="match status" value="1"/>
</dbReference>
<evidence type="ECO:0000259" key="1">
    <source>
        <dbReference type="Pfam" id="PF04073"/>
    </source>
</evidence>